<gene>
    <name evidence="1" type="ordered locus">TOL2_C06260</name>
</gene>
<protein>
    <recommendedName>
        <fullName evidence="3">Helix-turn-helix domain-containing protein</fullName>
    </recommendedName>
</protein>
<dbReference type="Proteomes" id="UP000007347">
    <property type="component" value="Chromosome"/>
</dbReference>
<proteinExistence type="predicted"/>
<reference evidence="1 2" key="1">
    <citation type="journal article" date="2013" name="Environ. Microbiol.">
        <title>Complete genome, catabolic sub-proteomes and key-metabolites of Desulfobacula toluolica Tol2, a marine, aromatic compound-degrading, sulfate-reducing bacterium.</title>
        <authorList>
            <person name="Wohlbrand L."/>
            <person name="Jacob J.H."/>
            <person name="Kube M."/>
            <person name="Mussmann M."/>
            <person name="Jarling R."/>
            <person name="Beck A."/>
            <person name="Amann R."/>
            <person name="Wilkes H."/>
            <person name="Reinhardt R."/>
            <person name="Rabus R."/>
        </authorList>
    </citation>
    <scope>NUCLEOTIDE SEQUENCE [LARGE SCALE GENOMIC DNA]</scope>
    <source>
        <strain evidence="2">DSM 7467 / Tol2</strain>
    </source>
</reference>
<name>K0NDD6_DESTT</name>
<dbReference type="AlphaFoldDB" id="K0NDD6"/>
<organism evidence="1 2">
    <name type="scientific">Desulfobacula toluolica (strain DSM 7467 / Tol2)</name>
    <dbReference type="NCBI Taxonomy" id="651182"/>
    <lineage>
        <taxon>Bacteria</taxon>
        <taxon>Pseudomonadati</taxon>
        <taxon>Thermodesulfobacteriota</taxon>
        <taxon>Desulfobacteria</taxon>
        <taxon>Desulfobacterales</taxon>
        <taxon>Desulfobacteraceae</taxon>
        <taxon>Desulfobacula</taxon>
    </lineage>
</organism>
<dbReference type="HOGENOM" id="CLU_2449838_0_0_7"/>
<evidence type="ECO:0000313" key="2">
    <source>
        <dbReference type="Proteomes" id="UP000007347"/>
    </source>
</evidence>
<accession>K0NDD6</accession>
<evidence type="ECO:0008006" key="3">
    <source>
        <dbReference type="Google" id="ProtNLM"/>
    </source>
</evidence>
<sequence>MHIHLPEPYFKEPESNINDLGLKTKDYYMTRDVCKVLKISPDTFRQRIYRGYYPEFEKIGVKRIFTLEQIKKLIRITERLIRNGTFLSS</sequence>
<dbReference type="KEGG" id="dto:TOL2_C06260"/>
<dbReference type="EMBL" id="FO203503">
    <property type="protein sequence ID" value="CCK78795.1"/>
    <property type="molecule type" value="Genomic_DNA"/>
</dbReference>
<keyword evidence="2" id="KW-1185">Reference proteome</keyword>
<evidence type="ECO:0000313" key="1">
    <source>
        <dbReference type="EMBL" id="CCK78795.1"/>
    </source>
</evidence>
<dbReference type="STRING" id="651182.TOL2_C06260"/>